<feature type="transmembrane region" description="Helical" evidence="6">
    <location>
        <begin position="172"/>
        <end position="194"/>
    </location>
</feature>
<evidence type="ECO:0000256" key="5">
    <source>
        <dbReference type="ARBA" id="ARBA00023136"/>
    </source>
</evidence>
<reference evidence="8 9" key="1">
    <citation type="submission" date="2019-01" db="EMBL/GenBank/DDBJ databases">
        <authorList>
            <person name="Chen W.-M."/>
        </authorList>
    </citation>
    <scope>NUCLEOTIDE SEQUENCE [LARGE SCALE GENOMIC DNA]</scope>
    <source>
        <strain evidence="8 9">CCP-6</strain>
    </source>
</reference>
<dbReference type="InterPro" id="IPR036259">
    <property type="entry name" value="MFS_trans_sf"/>
</dbReference>
<evidence type="ECO:0000256" key="6">
    <source>
        <dbReference type="SAM" id="Phobius"/>
    </source>
</evidence>
<comment type="subcellular location">
    <subcellularLocation>
        <location evidence="1">Cell membrane</location>
        <topology evidence="1">Multi-pass membrane protein</topology>
    </subcellularLocation>
</comment>
<feature type="transmembrane region" description="Helical" evidence="6">
    <location>
        <begin position="249"/>
        <end position="274"/>
    </location>
</feature>
<feature type="transmembrane region" description="Helical" evidence="6">
    <location>
        <begin position="368"/>
        <end position="389"/>
    </location>
</feature>
<accession>A0A437MK39</accession>
<evidence type="ECO:0000256" key="1">
    <source>
        <dbReference type="ARBA" id="ARBA00004651"/>
    </source>
</evidence>
<dbReference type="PANTHER" id="PTHR43124:SF5">
    <property type="entry name" value="PURINE RIBONUCLEOSIDE EFFLUX PUMP NEPI"/>
    <property type="match status" value="1"/>
</dbReference>
<comment type="caution">
    <text evidence="8">The sequence shown here is derived from an EMBL/GenBank/DDBJ whole genome shotgun (WGS) entry which is preliminary data.</text>
</comment>
<organism evidence="8 9">
    <name type="scientific">Rhodovarius crocodyli</name>
    <dbReference type="NCBI Taxonomy" id="1979269"/>
    <lineage>
        <taxon>Bacteria</taxon>
        <taxon>Pseudomonadati</taxon>
        <taxon>Pseudomonadota</taxon>
        <taxon>Alphaproteobacteria</taxon>
        <taxon>Acetobacterales</taxon>
        <taxon>Roseomonadaceae</taxon>
        <taxon>Rhodovarius</taxon>
    </lineage>
</organism>
<dbReference type="AlphaFoldDB" id="A0A437MK39"/>
<keyword evidence="5 6" id="KW-0472">Membrane</keyword>
<evidence type="ECO:0000256" key="2">
    <source>
        <dbReference type="ARBA" id="ARBA00022475"/>
    </source>
</evidence>
<dbReference type="Proteomes" id="UP000282957">
    <property type="component" value="Unassembled WGS sequence"/>
</dbReference>
<dbReference type="InterPro" id="IPR011701">
    <property type="entry name" value="MFS"/>
</dbReference>
<evidence type="ECO:0000313" key="8">
    <source>
        <dbReference type="EMBL" id="RVT97976.1"/>
    </source>
</evidence>
<dbReference type="SUPFAM" id="SSF103473">
    <property type="entry name" value="MFS general substrate transporter"/>
    <property type="match status" value="1"/>
</dbReference>
<evidence type="ECO:0000256" key="4">
    <source>
        <dbReference type="ARBA" id="ARBA00022989"/>
    </source>
</evidence>
<dbReference type="InterPro" id="IPR050189">
    <property type="entry name" value="MFS_Efflux_Transporters"/>
</dbReference>
<dbReference type="Gene3D" id="1.20.1250.20">
    <property type="entry name" value="MFS general substrate transporter like domains"/>
    <property type="match status" value="1"/>
</dbReference>
<proteinExistence type="predicted"/>
<sequence>MAGDARAASSETASRPRWGAVFSLSFGAFVLIASEFMPVSLLTPVAADLHVTEGQAGQAIAVSGAFAVLTSFLIARLSGGMDRRNLLLIMTALMVASGSLVSLAPGYVPFLLGRALIGIAIGGFWSMSAATAMRLVPVADVPRALAILNGGNALATVVAAPLGSFLGGIIGWRGAFFCVVPLAAVVLVWQAASLPPMQAGRGARRGILTLLRRPVVALGMAAVTIFFMGQFALFTYLRPFLETVTGADVTTLSLMLLAMGVAGFLGTLLVGAAVHTQLYRLLVGGPVAMAGMALALVAFGHSMPATWALLALWGFVATAAPVAWWSWLALTLPDDAEAGGGLMVGLIQLAITLGATVGGVLFDLGGHVMSFTAAAALLLLAAWLALLTARRVPAGPARTR</sequence>
<dbReference type="Pfam" id="PF07690">
    <property type="entry name" value="MFS_1"/>
    <property type="match status" value="1"/>
</dbReference>
<dbReference type="PROSITE" id="PS50850">
    <property type="entry name" value="MFS"/>
    <property type="match status" value="1"/>
</dbReference>
<feature type="transmembrane region" description="Helical" evidence="6">
    <location>
        <begin position="111"/>
        <end position="132"/>
    </location>
</feature>
<feature type="transmembrane region" description="Helical" evidence="6">
    <location>
        <begin position="281"/>
        <end position="301"/>
    </location>
</feature>
<keyword evidence="4 6" id="KW-1133">Transmembrane helix</keyword>
<dbReference type="PANTHER" id="PTHR43124">
    <property type="entry name" value="PURINE EFFLUX PUMP PBUE"/>
    <property type="match status" value="1"/>
</dbReference>
<keyword evidence="9" id="KW-1185">Reference proteome</keyword>
<feature type="transmembrane region" description="Helical" evidence="6">
    <location>
        <begin position="307"/>
        <end position="330"/>
    </location>
</feature>
<keyword evidence="2" id="KW-1003">Cell membrane</keyword>
<dbReference type="GO" id="GO:0022857">
    <property type="term" value="F:transmembrane transporter activity"/>
    <property type="evidence" value="ECO:0007669"/>
    <property type="project" value="InterPro"/>
</dbReference>
<feature type="transmembrane region" description="Helical" evidence="6">
    <location>
        <begin position="55"/>
        <end position="74"/>
    </location>
</feature>
<name>A0A437MK39_9PROT</name>
<protein>
    <submittedName>
        <fullName evidence="8">MFS transporter</fullName>
    </submittedName>
</protein>
<evidence type="ECO:0000256" key="3">
    <source>
        <dbReference type="ARBA" id="ARBA00022692"/>
    </source>
</evidence>
<feature type="transmembrane region" description="Helical" evidence="6">
    <location>
        <begin position="342"/>
        <end position="362"/>
    </location>
</feature>
<dbReference type="CDD" id="cd17324">
    <property type="entry name" value="MFS_NepI_like"/>
    <property type="match status" value="1"/>
</dbReference>
<feature type="transmembrane region" description="Helical" evidence="6">
    <location>
        <begin position="215"/>
        <end position="237"/>
    </location>
</feature>
<dbReference type="EMBL" id="SACL01000002">
    <property type="protein sequence ID" value="RVT97976.1"/>
    <property type="molecule type" value="Genomic_DNA"/>
</dbReference>
<gene>
    <name evidence="8" type="ORF">EOD42_07650</name>
</gene>
<feature type="transmembrane region" description="Helical" evidence="6">
    <location>
        <begin position="21"/>
        <end position="43"/>
    </location>
</feature>
<feature type="transmembrane region" description="Helical" evidence="6">
    <location>
        <begin position="144"/>
        <end position="166"/>
    </location>
</feature>
<evidence type="ECO:0000313" key="9">
    <source>
        <dbReference type="Proteomes" id="UP000282957"/>
    </source>
</evidence>
<keyword evidence="3 6" id="KW-0812">Transmembrane</keyword>
<dbReference type="OrthoDB" id="9812189at2"/>
<dbReference type="GO" id="GO:0005886">
    <property type="term" value="C:plasma membrane"/>
    <property type="evidence" value="ECO:0007669"/>
    <property type="project" value="UniProtKB-SubCell"/>
</dbReference>
<dbReference type="InterPro" id="IPR020846">
    <property type="entry name" value="MFS_dom"/>
</dbReference>
<feature type="transmembrane region" description="Helical" evidence="6">
    <location>
        <begin position="86"/>
        <end position="105"/>
    </location>
</feature>
<evidence type="ECO:0000259" key="7">
    <source>
        <dbReference type="PROSITE" id="PS50850"/>
    </source>
</evidence>
<feature type="domain" description="Major facilitator superfamily (MFS) profile" evidence="7">
    <location>
        <begin position="20"/>
        <end position="393"/>
    </location>
</feature>